<name>A0A0A9GNE6_ARUDO</name>
<sequence length="24" mass="2783">MKLFTLINNLANKQSHKEETPVVQ</sequence>
<reference evidence="1" key="2">
    <citation type="journal article" date="2015" name="Data Brief">
        <title>Shoot transcriptome of the giant reed, Arundo donax.</title>
        <authorList>
            <person name="Barrero R.A."/>
            <person name="Guerrero F.D."/>
            <person name="Moolhuijzen P."/>
            <person name="Goolsby J.A."/>
            <person name="Tidwell J."/>
            <person name="Bellgard S.E."/>
            <person name="Bellgard M.I."/>
        </authorList>
    </citation>
    <scope>NUCLEOTIDE SEQUENCE</scope>
    <source>
        <tissue evidence="1">Shoot tissue taken approximately 20 cm above the soil surface</tissue>
    </source>
</reference>
<evidence type="ECO:0000313" key="1">
    <source>
        <dbReference type="EMBL" id="JAE24954.1"/>
    </source>
</evidence>
<reference evidence="1" key="1">
    <citation type="submission" date="2014-09" db="EMBL/GenBank/DDBJ databases">
        <authorList>
            <person name="Magalhaes I.L.F."/>
            <person name="Oliveira U."/>
            <person name="Santos F.R."/>
            <person name="Vidigal T.H.D.A."/>
            <person name="Brescovit A.D."/>
            <person name="Santos A.J."/>
        </authorList>
    </citation>
    <scope>NUCLEOTIDE SEQUENCE</scope>
    <source>
        <tissue evidence="1">Shoot tissue taken approximately 20 cm above the soil surface</tissue>
    </source>
</reference>
<dbReference type="EMBL" id="GBRH01172942">
    <property type="protein sequence ID" value="JAE24954.1"/>
    <property type="molecule type" value="Transcribed_RNA"/>
</dbReference>
<organism evidence="1">
    <name type="scientific">Arundo donax</name>
    <name type="common">Giant reed</name>
    <name type="synonym">Donax arundinaceus</name>
    <dbReference type="NCBI Taxonomy" id="35708"/>
    <lineage>
        <taxon>Eukaryota</taxon>
        <taxon>Viridiplantae</taxon>
        <taxon>Streptophyta</taxon>
        <taxon>Embryophyta</taxon>
        <taxon>Tracheophyta</taxon>
        <taxon>Spermatophyta</taxon>
        <taxon>Magnoliopsida</taxon>
        <taxon>Liliopsida</taxon>
        <taxon>Poales</taxon>
        <taxon>Poaceae</taxon>
        <taxon>PACMAD clade</taxon>
        <taxon>Arundinoideae</taxon>
        <taxon>Arundineae</taxon>
        <taxon>Arundo</taxon>
    </lineage>
</organism>
<protein>
    <submittedName>
        <fullName evidence="1">Uncharacterized protein</fullName>
    </submittedName>
</protein>
<accession>A0A0A9GNE6</accession>
<dbReference type="AlphaFoldDB" id="A0A0A9GNE6"/>
<proteinExistence type="predicted"/>